<evidence type="ECO:0000313" key="3">
    <source>
        <dbReference type="EMBL" id="AFM22814.1"/>
    </source>
</evidence>
<sequence length="133" mass="15147">MKNKIEAKGTVEFERALEYFERALEHLKSGDLVLAQGSKSLTFRPEKVVEIEIELEEENGEQEFSFEMKWKPNMKTKEMPEFTLSSSSKRTESGEHSRYPEAGHGVYDTSIANLHLCQRTEGSTESPEPCSEA</sequence>
<protein>
    <recommendedName>
        <fullName evidence="2">Amphi-Trp domain-containing protein</fullName>
    </recommendedName>
</protein>
<gene>
    <name evidence="3" type="ordered locus">Desti_0065</name>
</gene>
<organism evidence="3 4">
    <name type="scientific">Desulfomonile tiedjei (strain ATCC 49306 / DSM 6799 / DCB-1)</name>
    <dbReference type="NCBI Taxonomy" id="706587"/>
    <lineage>
        <taxon>Bacteria</taxon>
        <taxon>Pseudomonadati</taxon>
        <taxon>Thermodesulfobacteriota</taxon>
        <taxon>Desulfomonilia</taxon>
        <taxon>Desulfomonilales</taxon>
        <taxon>Desulfomonilaceae</taxon>
        <taxon>Desulfomonile</taxon>
    </lineage>
</organism>
<dbReference type="AlphaFoldDB" id="I4BZS3"/>
<dbReference type="EMBL" id="CP003360">
    <property type="protein sequence ID" value="AFM22814.1"/>
    <property type="molecule type" value="Genomic_DNA"/>
</dbReference>
<evidence type="ECO:0000259" key="2">
    <source>
        <dbReference type="Pfam" id="PF20068"/>
    </source>
</evidence>
<name>I4BZS3_DESTA</name>
<evidence type="ECO:0000313" key="4">
    <source>
        <dbReference type="Proteomes" id="UP000006055"/>
    </source>
</evidence>
<feature type="compositionally biased region" description="Basic and acidic residues" evidence="1">
    <location>
        <begin position="89"/>
        <end position="101"/>
    </location>
</feature>
<feature type="domain" description="Amphi-Trp" evidence="2">
    <location>
        <begin position="15"/>
        <end position="78"/>
    </location>
</feature>
<feature type="region of interest" description="Disordered" evidence="1">
    <location>
        <begin position="77"/>
        <end position="104"/>
    </location>
</feature>
<evidence type="ECO:0000256" key="1">
    <source>
        <dbReference type="SAM" id="MobiDB-lite"/>
    </source>
</evidence>
<dbReference type="NCBIfam" id="TIGR04354">
    <property type="entry name" value="amphi-Trp"/>
    <property type="match status" value="1"/>
</dbReference>
<dbReference type="KEGG" id="dti:Desti_0065"/>
<dbReference type="HOGENOM" id="CLU_1903333_0_0_7"/>
<dbReference type="RefSeq" id="WP_014807973.1">
    <property type="nucleotide sequence ID" value="NC_018025.1"/>
</dbReference>
<dbReference type="Proteomes" id="UP000006055">
    <property type="component" value="Chromosome"/>
</dbReference>
<dbReference type="InterPro" id="IPR027598">
    <property type="entry name" value="Amphi-Trp_dom"/>
</dbReference>
<proteinExistence type="predicted"/>
<dbReference type="Pfam" id="PF20068">
    <property type="entry name" value="Amphi-Trp"/>
    <property type="match status" value="1"/>
</dbReference>
<accession>I4BZS3</accession>
<reference evidence="4" key="1">
    <citation type="submission" date="2012-06" db="EMBL/GenBank/DDBJ databases">
        <title>Complete sequence of chromosome of Desulfomonile tiedjei DSM 6799.</title>
        <authorList>
            <person name="Lucas S."/>
            <person name="Copeland A."/>
            <person name="Lapidus A."/>
            <person name="Glavina del Rio T."/>
            <person name="Dalin E."/>
            <person name="Tice H."/>
            <person name="Bruce D."/>
            <person name="Goodwin L."/>
            <person name="Pitluck S."/>
            <person name="Peters L."/>
            <person name="Ovchinnikova G."/>
            <person name="Zeytun A."/>
            <person name="Lu M."/>
            <person name="Kyrpides N."/>
            <person name="Mavromatis K."/>
            <person name="Ivanova N."/>
            <person name="Brettin T."/>
            <person name="Detter J.C."/>
            <person name="Han C."/>
            <person name="Larimer F."/>
            <person name="Land M."/>
            <person name="Hauser L."/>
            <person name="Markowitz V."/>
            <person name="Cheng J.-F."/>
            <person name="Hugenholtz P."/>
            <person name="Woyke T."/>
            <person name="Wu D."/>
            <person name="Spring S."/>
            <person name="Schroeder M."/>
            <person name="Brambilla E."/>
            <person name="Klenk H.-P."/>
            <person name="Eisen J.A."/>
        </authorList>
    </citation>
    <scope>NUCLEOTIDE SEQUENCE [LARGE SCALE GENOMIC DNA]</scope>
    <source>
        <strain evidence="4">ATCC 49306 / DSM 6799 / DCB-1</strain>
    </source>
</reference>
<keyword evidence="4" id="KW-1185">Reference proteome</keyword>